<dbReference type="InterPro" id="IPR011577">
    <property type="entry name" value="Cyt_b561_bac/Ni-Hgenase"/>
</dbReference>
<dbReference type="SUPFAM" id="SSF81342">
    <property type="entry name" value="Transmembrane di-heme cytochromes"/>
    <property type="match status" value="1"/>
</dbReference>
<dbReference type="PANTHER" id="PTHR30529">
    <property type="entry name" value="CYTOCHROME B561"/>
    <property type="match status" value="1"/>
</dbReference>
<keyword evidence="5" id="KW-0349">Heme</keyword>
<dbReference type="InterPro" id="IPR052168">
    <property type="entry name" value="Cytochrome_b561_oxidase"/>
</dbReference>
<feature type="transmembrane region" description="Helical" evidence="13">
    <location>
        <begin position="126"/>
        <end position="149"/>
    </location>
</feature>
<keyword evidence="10" id="KW-0408">Iron</keyword>
<reference evidence="15 16" key="1">
    <citation type="submission" date="2014-03" db="EMBL/GenBank/DDBJ databases">
        <title>Genome of Paenirhodobacter enshiensis DW2-9.</title>
        <authorList>
            <person name="Wang D."/>
            <person name="Wang G."/>
        </authorList>
    </citation>
    <scope>NUCLEOTIDE SEQUENCE [LARGE SCALE GENOMIC DNA]</scope>
    <source>
        <strain evidence="15 16">DW2-9</strain>
    </source>
</reference>
<dbReference type="GO" id="GO:0005886">
    <property type="term" value="C:plasma membrane"/>
    <property type="evidence" value="ECO:0007669"/>
    <property type="project" value="UniProtKB-SubCell"/>
</dbReference>
<dbReference type="OrthoDB" id="8156287at2"/>
<dbReference type="Gene3D" id="1.20.950.20">
    <property type="entry name" value="Transmembrane di-heme cytochromes, Chain C"/>
    <property type="match status" value="1"/>
</dbReference>
<keyword evidence="3" id="KW-0813">Transport</keyword>
<evidence type="ECO:0000256" key="5">
    <source>
        <dbReference type="ARBA" id="ARBA00022617"/>
    </source>
</evidence>
<comment type="similarity">
    <text evidence="12">Belongs to the cytochrome b561 family.</text>
</comment>
<feature type="domain" description="Cytochrome b561 bacterial/Ni-hydrogenase" evidence="14">
    <location>
        <begin position="7"/>
        <end position="159"/>
    </location>
</feature>
<dbReference type="GO" id="GO:0020037">
    <property type="term" value="F:heme binding"/>
    <property type="evidence" value="ECO:0007669"/>
    <property type="project" value="TreeGrafter"/>
</dbReference>
<feature type="transmembrane region" description="Helical" evidence="13">
    <location>
        <begin position="93"/>
        <end position="114"/>
    </location>
</feature>
<evidence type="ECO:0000259" key="14">
    <source>
        <dbReference type="Pfam" id="PF01292"/>
    </source>
</evidence>
<protein>
    <recommendedName>
        <fullName evidence="14">Cytochrome b561 bacterial/Ni-hydrogenase domain-containing protein</fullName>
    </recommendedName>
</protein>
<comment type="cofactor">
    <cofactor evidence="1">
        <name>heme b</name>
        <dbReference type="ChEBI" id="CHEBI:60344"/>
    </cofactor>
</comment>
<keyword evidence="16" id="KW-1185">Reference proteome</keyword>
<evidence type="ECO:0000256" key="3">
    <source>
        <dbReference type="ARBA" id="ARBA00022448"/>
    </source>
</evidence>
<keyword evidence="9 13" id="KW-1133">Transmembrane helix</keyword>
<evidence type="ECO:0000256" key="1">
    <source>
        <dbReference type="ARBA" id="ARBA00001970"/>
    </source>
</evidence>
<evidence type="ECO:0000256" key="10">
    <source>
        <dbReference type="ARBA" id="ARBA00023004"/>
    </source>
</evidence>
<name>A0A086XWX0_9RHOB</name>
<comment type="caution">
    <text evidence="15">The sequence shown here is derived from an EMBL/GenBank/DDBJ whole genome shotgun (WGS) entry which is preliminary data.</text>
</comment>
<dbReference type="GO" id="GO:0022904">
    <property type="term" value="P:respiratory electron transport chain"/>
    <property type="evidence" value="ECO:0007669"/>
    <property type="project" value="InterPro"/>
</dbReference>
<keyword evidence="4" id="KW-1003">Cell membrane</keyword>
<organism evidence="15 16">
    <name type="scientific">Paenirhodobacter enshiensis</name>
    <dbReference type="NCBI Taxonomy" id="1105367"/>
    <lineage>
        <taxon>Bacteria</taxon>
        <taxon>Pseudomonadati</taxon>
        <taxon>Pseudomonadota</taxon>
        <taxon>Alphaproteobacteria</taxon>
        <taxon>Rhodobacterales</taxon>
        <taxon>Rhodobacter group</taxon>
        <taxon>Paenirhodobacter</taxon>
    </lineage>
</organism>
<dbReference type="EMBL" id="JFZB01000014">
    <property type="protein sequence ID" value="KFI26520.1"/>
    <property type="molecule type" value="Genomic_DNA"/>
</dbReference>
<dbReference type="PANTHER" id="PTHR30529:SF1">
    <property type="entry name" value="CYTOCHROME B561 HOMOLOG 2"/>
    <property type="match status" value="1"/>
</dbReference>
<evidence type="ECO:0000256" key="6">
    <source>
        <dbReference type="ARBA" id="ARBA00022692"/>
    </source>
</evidence>
<gene>
    <name evidence="15" type="ORF">CG50_01980</name>
</gene>
<dbReference type="GO" id="GO:0046872">
    <property type="term" value="F:metal ion binding"/>
    <property type="evidence" value="ECO:0007669"/>
    <property type="project" value="UniProtKB-KW"/>
</dbReference>
<keyword evidence="6 13" id="KW-0812">Transmembrane</keyword>
<dbReference type="STRING" id="1105367.CG50_01980"/>
<evidence type="ECO:0000256" key="13">
    <source>
        <dbReference type="SAM" id="Phobius"/>
    </source>
</evidence>
<keyword evidence="11 13" id="KW-0472">Membrane</keyword>
<proteinExistence type="inferred from homology"/>
<dbReference type="Proteomes" id="UP000028824">
    <property type="component" value="Unassembled WGS sequence"/>
</dbReference>
<evidence type="ECO:0000256" key="7">
    <source>
        <dbReference type="ARBA" id="ARBA00022723"/>
    </source>
</evidence>
<accession>A0A086XWX0</accession>
<keyword evidence="8" id="KW-0249">Electron transport</keyword>
<evidence type="ECO:0000256" key="4">
    <source>
        <dbReference type="ARBA" id="ARBA00022475"/>
    </source>
</evidence>
<dbReference type="GO" id="GO:0009055">
    <property type="term" value="F:electron transfer activity"/>
    <property type="evidence" value="ECO:0007669"/>
    <property type="project" value="InterPro"/>
</dbReference>
<feature type="transmembrane region" description="Helical" evidence="13">
    <location>
        <begin position="12"/>
        <end position="28"/>
    </location>
</feature>
<evidence type="ECO:0000256" key="8">
    <source>
        <dbReference type="ARBA" id="ARBA00022982"/>
    </source>
</evidence>
<dbReference type="Pfam" id="PF01292">
    <property type="entry name" value="Ni_hydr_CYTB"/>
    <property type="match status" value="1"/>
</dbReference>
<evidence type="ECO:0000313" key="16">
    <source>
        <dbReference type="Proteomes" id="UP000028824"/>
    </source>
</evidence>
<evidence type="ECO:0000313" key="15">
    <source>
        <dbReference type="EMBL" id="KFI26520.1"/>
    </source>
</evidence>
<dbReference type="AlphaFoldDB" id="A0A086XWX0"/>
<comment type="subcellular location">
    <subcellularLocation>
        <location evidence="2">Cell membrane</location>
        <topology evidence="2">Multi-pass membrane protein</topology>
    </subcellularLocation>
</comment>
<evidence type="ECO:0000256" key="9">
    <source>
        <dbReference type="ARBA" id="ARBA00022989"/>
    </source>
</evidence>
<feature type="transmembrane region" description="Helical" evidence="13">
    <location>
        <begin position="54"/>
        <end position="72"/>
    </location>
</feature>
<dbReference type="InterPro" id="IPR016174">
    <property type="entry name" value="Di-haem_cyt_TM"/>
</dbReference>
<keyword evidence="7" id="KW-0479">Metal-binding</keyword>
<evidence type="ECO:0000256" key="2">
    <source>
        <dbReference type="ARBA" id="ARBA00004651"/>
    </source>
</evidence>
<dbReference type="RefSeq" id="WP_036637437.1">
    <property type="nucleotide sequence ID" value="NZ_JFZB01000014.1"/>
</dbReference>
<dbReference type="eggNOG" id="COG3038">
    <property type="taxonomic scope" value="Bacteria"/>
</dbReference>
<evidence type="ECO:0000256" key="12">
    <source>
        <dbReference type="ARBA" id="ARBA00037975"/>
    </source>
</evidence>
<sequence>MGKVQGYSGLQIAVHWITAILVVFNYFYSEGMGSALDQRLGETPEHAVEINPQIHVWVGVAVLALVVLRLVLRMKRGAPAAPGPEWLAMAALWGHRLLYALLLLAPVLGGLTWFGGIGSLGDVHALVANGLLIVAGGHAVMALFHQYVLKDHLLLRMMRAD</sequence>
<evidence type="ECO:0000256" key="11">
    <source>
        <dbReference type="ARBA" id="ARBA00023136"/>
    </source>
</evidence>